<dbReference type="PROSITE" id="PS00557">
    <property type="entry name" value="FMN_HYDROXY_ACID_DH_1"/>
    <property type="match status" value="1"/>
</dbReference>
<dbReference type="SUPFAM" id="SSF51395">
    <property type="entry name" value="FMN-linked oxidoreductases"/>
    <property type="match status" value="1"/>
</dbReference>
<dbReference type="GO" id="GO:0010181">
    <property type="term" value="F:FMN binding"/>
    <property type="evidence" value="ECO:0007669"/>
    <property type="project" value="InterPro"/>
</dbReference>
<evidence type="ECO:0000256" key="6">
    <source>
        <dbReference type="PIRSR" id="PIRSR000138-1"/>
    </source>
</evidence>
<dbReference type="PIRSF" id="PIRSF000138">
    <property type="entry name" value="Al-hdrx_acd_dh"/>
    <property type="match status" value="1"/>
</dbReference>
<dbReference type="InterPro" id="IPR000262">
    <property type="entry name" value="FMN-dep_DH"/>
</dbReference>
<feature type="binding site" evidence="7">
    <location>
        <begin position="107"/>
        <end position="109"/>
    </location>
    <ligand>
        <name>FMN</name>
        <dbReference type="ChEBI" id="CHEBI:58210"/>
    </ligand>
</feature>
<name>A0A6M6JQI7_9PSEU</name>
<dbReference type="FunFam" id="3.20.20.70:FF:000029">
    <property type="entry name" value="L-lactate dehydrogenase"/>
    <property type="match status" value="1"/>
</dbReference>
<dbReference type="RefSeq" id="WP_172163304.1">
    <property type="nucleotide sequence ID" value="NZ_CP053564.1"/>
</dbReference>
<dbReference type="InterPro" id="IPR037396">
    <property type="entry name" value="FMN_HAD"/>
</dbReference>
<feature type="binding site" evidence="7">
    <location>
        <position position="186"/>
    </location>
    <ligand>
        <name>FMN</name>
        <dbReference type="ChEBI" id="CHEBI:58210"/>
    </ligand>
</feature>
<keyword evidence="11" id="KW-1185">Reference proteome</keyword>
<reference evidence="10 11" key="1">
    <citation type="submission" date="2020-05" db="EMBL/GenBank/DDBJ databases">
        <authorList>
            <person name="Mo P."/>
        </authorList>
    </citation>
    <scope>NUCLEOTIDE SEQUENCE [LARGE SCALE GENOMIC DNA]</scope>
    <source>
        <strain evidence="10 11">Gen01</strain>
    </source>
</reference>
<dbReference type="Gene3D" id="3.20.20.70">
    <property type="entry name" value="Aldolase class I"/>
    <property type="match status" value="1"/>
</dbReference>
<feature type="binding site" evidence="7">
    <location>
        <position position="298"/>
    </location>
    <ligand>
        <name>FMN</name>
        <dbReference type="ChEBI" id="CHEBI:58210"/>
    </ligand>
</feature>
<feature type="compositionally biased region" description="Basic and acidic residues" evidence="8">
    <location>
        <begin position="402"/>
        <end position="420"/>
    </location>
</feature>
<dbReference type="AlphaFoldDB" id="A0A6M6JQI7"/>
<evidence type="ECO:0000256" key="7">
    <source>
        <dbReference type="PIRSR" id="PIRSR000138-2"/>
    </source>
</evidence>
<dbReference type="InterPro" id="IPR008259">
    <property type="entry name" value="FMN_hydac_DH_AS"/>
</dbReference>
<feature type="binding site" evidence="7">
    <location>
        <position position="54"/>
    </location>
    <ligand>
        <name>glyoxylate</name>
        <dbReference type="ChEBI" id="CHEBI:36655"/>
    </ligand>
</feature>
<sequence length="420" mass="44965">MTARRLPPVAELAAMVDARAFAPATTRRRLARTHTLEDLRALARRRVPRAVFDYVEGGAEQEVSIARSRAAFRDVRFRPQVLRDVGEVDLGRTMLGRRAELPVVLAPTGYTRMMHHEGERAVARAAARAGIPYALSTVGTTSVEDLVAAAPTGRTWFQLYLWRDRAASAALVARALAAGCDTMILTVDTPVSGARFRDVRNGLTIPPRIGPRTLADMALHPRWWIDLVSTEPLRFASFSSWQGTAAELADSLFDPTAGLADLRWLRDAWPHRLVVKGIQGVADARTVLDAGADGVVLSNHGGRQLDRTEAPLRLLPEVRAALGADAEVYVDGGVTSGADVAAAVALGATGVLVGRAYLYGLMAGGEAGVARAVDILRTDLARTLRLLGVTAVDALTGTHAALGDRPHHRPTDVLERAGSS</sequence>
<evidence type="ECO:0000256" key="1">
    <source>
        <dbReference type="ARBA" id="ARBA00001917"/>
    </source>
</evidence>
<keyword evidence="4" id="KW-0560">Oxidoreductase</keyword>
<evidence type="ECO:0000313" key="10">
    <source>
        <dbReference type="EMBL" id="QJY48862.1"/>
    </source>
</evidence>
<evidence type="ECO:0000259" key="9">
    <source>
        <dbReference type="PROSITE" id="PS51349"/>
    </source>
</evidence>
<feature type="binding site" evidence="7">
    <location>
        <begin position="354"/>
        <end position="355"/>
    </location>
    <ligand>
        <name>FMN</name>
        <dbReference type="ChEBI" id="CHEBI:58210"/>
    </ligand>
</feature>
<dbReference type="EMBL" id="CP053564">
    <property type="protein sequence ID" value="QJY48862.1"/>
    <property type="molecule type" value="Genomic_DNA"/>
</dbReference>
<feature type="region of interest" description="Disordered" evidence="8">
    <location>
        <begin position="401"/>
        <end position="420"/>
    </location>
</feature>
<feature type="binding site" evidence="7">
    <location>
        <position position="303"/>
    </location>
    <ligand>
        <name>glyoxylate</name>
        <dbReference type="ChEBI" id="CHEBI:36655"/>
    </ligand>
</feature>
<gene>
    <name evidence="10" type="ORF">HOP40_26345</name>
</gene>
<organism evidence="10 11">
    <name type="scientific">Pseudonocardia broussonetiae</name>
    <dbReference type="NCBI Taxonomy" id="2736640"/>
    <lineage>
        <taxon>Bacteria</taxon>
        <taxon>Bacillati</taxon>
        <taxon>Actinomycetota</taxon>
        <taxon>Actinomycetes</taxon>
        <taxon>Pseudonocardiales</taxon>
        <taxon>Pseudonocardiaceae</taxon>
        <taxon>Pseudonocardia</taxon>
    </lineage>
</organism>
<dbReference type="Proteomes" id="UP000505377">
    <property type="component" value="Chromosome"/>
</dbReference>
<feature type="binding site" evidence="7">
    <location>
        <position position="136"/>
    </location>
    <ligand>
        <name>FMN</name>
        <dbReference type="ChEBI" id="CHEBI:58210"/>
    </ligand>
</feature>
<evidence type="ECO:0000313" key="11">
    <source>
        <dbReference type="Proteomes" id="UP000505377"/>
    </source>
</evidence>
<feature type="binding site" evidence="7">
    <location>
        <position position="276"/>
    </location>
    <ligand>
        <name>FMN</name>
        <dbReference type="ChEBI" id="CHEBI:58210"/>
    </ligand>
</feature>
<dbReference type="PROSITE" id="PS51349">
    <property type="entry name" value="FMN_HYDROXY_ACID_DH_2"/>
    <property type="match status" value="1"/>
</dbReference>
<feature type="binding site" evidence="7">
    <location>
        <position position="195"/>
    </location>
    <ligand>
        <name>glyoxylate</name>
        <dbReference type="ChEBI" id="CHEBI:36655"/>
    </ligand>
</feature>
<feature type="binding site" evidence="7">
    <location>
        <position position="158"/>
    </location>
    <ligand>
        <name>FMN</name>
        <dbReference type="ChEBI" id="CHEBI:58210"/>
    </ligand>
</feature>
<keyword evidence="3 7" id="KW-0288">FMN</keyword>
<feature type="binding site" evidence="7">
    <location>
        <position position="300"/>
    </location>
    <ligand>
        <name>glyoxylate</name>
        <dbReference type="ChEBI" id="CHEBI:36655"/>
    </ligand>
</feature>
<dbReference type="CDD" id="cd02809">
    <property type="entry name" value="alpha_hydroxyacid_oxid_FMN"/>
    <property type="match status" value="1"/>
</dbReference>
<dbReference type="GO" id="GO:0016614">
    <property type="term" value="F:oxidoreductase activity, acting on CH-OH group of donors"/>
    <property type="evidence" value="ECO:0007669"/>
    <property type="project" value="UniProtKB-ARBA"/>
</dbReference>
<evidence type="ECO:0000256" key="2">
    <source>
        <dbReference type="ARBA" id="ARBA00022630"/>
    </source>
</evidence>
<evidence type="ECO:0000256" key="4">
    <source>
        <dbReference type="ARBA" id="ARBA00023002"/>
    </source>
</evidence>
<dbReference type="InterPro" id="IPR012133">
    <property type="entry name" value="Alpha-hydoxy_acid_DH_FMN"/>
</dbReference>
<dbReference type="InterPro" id="IPR013785">
    <property type="entry name" value="Aldolase_TIM"/>
</dbReference>
<dbReference type="PANTHER" id="PTHR10578">
    <property type="entry name" value="S -2-HYDROXY-ACID OXIDASE-RELATED"/>
    <property type="match status" value="1"/>
</dbReference>
<feature type="active site" description="Proton acceptor" evidence="6">
    <location>
        <position position="300"/>
    </location>
</feature>
<proteinExistence type="inferred from homology"/>
<evidence type="ECO:0000256" key="3">
    <source>
        <dbReference type="ARBA" id="ARBA00022643"/>
    </source>
</evidence>
<dbReference type="Pfam" id="PF01070">
    <property type="entry name" value="FMN_dh"/>
    <property type="match status" value="1"/>
</dbReference>
<protein>
    <submittedName>
        <fullName evidence="10">Alpha-hydroxy-acid oxidizing protein</fullName>
    </submittedName>
</protein>
<evidence type="ECO:0000256" key="5">
    <source>
        <dbReference type="ARBA" id="ARBA00024042"/>
    </source>
</evidence>
<feature type="domain" description="FMN hydroxy acid dehydrogenase" evidence="9">
    <location>
        <begin position="28"/>
        <end position="405"/>
    </location>
</feature>
<comment type="cofactor">
    <cofactor evidence="1">
        <name>FMN</name>
        <dbReference type="ChEBI" id="CHEBI:58210"/>
    </cofactor>
</comment>
<dbReference type="KEGG" id="pbro:HOP40_26345"/>
<feature type="binding site" evidence="7">
    <location>
        <position position="160"/>
    </location>
    <ligand>
        <name>glyoxylate</name>
        <dbReference type="ChEBI" id="CHEBI:36655"/>
    </ligand>
</feature>
<comment type="similarity">
    <text evidence="5">Belongs to the FMN-dependent alpha-hydroxy acid dehydrogenase family.</text>
</comment>
<dbReference type="PANTHER" id="PTHR10578:SF107">
    <property type="entry name" value="2-HYDROXYACID OXIDASE 1"/>
    <property type="match status" value="1"/>
</dbReference>
<accession>A0A6M6JQI7</accession>
<keyword evidence="2 7" id="KW-0285">Flavoprotein</keyword>
<evidence type="ECO:0000256" key="8">
    <source>
        <dbReference type="SAM" id="MobiDB-lite"/>
    </source>
</evidence>